<dbReference type="EMBL" id="FNLO01000004">
    <property type="protein sequence ID" value="SDV47960.1"/>
    <property type="molecule type" value="Genomic_DNA"/>
</dbReference>
<dbReference type="OrthoDB" id="9808881at2"/>
<feature type="region of interest" description="Disordered" evidence="1">
    <location>
        <begin position="1"/>
        <end position="20"/>
    </location>
</feature>
<dbReference type="SMART" id="SM00463">
    <property type="entry name" value="SMR"/>
    <property type="match status" value="1"/>
</dbReference>
<evidence type="ECO:0000313" key="4">
    <source>
        <dbReference type="Proteomes" id="UP000243719"/>
    </source>
</evidence>
<proteinExistence type="predicted"/>
<sequence>MARHRKPGGKPGKADAPPAVAVHDLSLLGALRDQLSQRAAAEARAEARRREAAAQAAADADLFRRSIGTVTPLRAEEHVVTSPPRPLPVPLHTRRDEAQVMRDALSDAYDPDMMLDSDDSISFRRNGIGFDVVRRLRRGEWVVQAQLDLHGLRREEAREALSSFIHEAGKQHLRCLRVIHGKGLGSANREPVLKGKVRSWLTQKNEVLAFAETRDRDGGAGAVLVLLQPTRTRC</sequence>
<dbReference type="InterPro" id="IPR002625">
    <property type="entry name" value="Smr_dom"/>
</dbReference>
<dbReference type="SUPFAM" id="SSF160443">
    <property type="entry name" value="SMR domain-like"/>
    <property type="match status" value="1"/>
</dbReference>
<name>A0A1H2PMX2_9BURK</name>
<accession>A0A1H2PMX2</accession>
<dbReference type="Pfam" id="PF01713">
    <property type="entry name" value="Smr"/>
    <property type="match status" value="1"/>
</dbReference>
<dbReference type="AlphaFoldDB" id="A0A1H2PMX2"/>
<feature type="domain" description="Smr" evidence="2">
    <location>
        <begin position="147"/>
        <end position="228"/>
    </location>
</feature>
<reference evidence="4" key="1">
    <citation type="submission" date="2016-09" db="EMBL/GenBank/DDBJ databases">
        <authorList>
            <person name="Varghese N."/>
            <person name="Submissions S."/>
        </authorList>
    </citation>
    <scope>NUCLEOTIDE SEQUENCE [LARGE SCALE GENOMIC DNA]</scope>
    <source>
        <strain evidence="4">JS23</strain>
    </source>
</reference>
<evidence type="ECO:0000313" key="3">
    <source>
        <dbReference type="EMBL" id="SDV47960.1"/>
    </source>
</evidence>
<dbReference type="Proteomes" id="UP000243719">
    <property type="component" value="Unassembled WGS sequence"/>
</dbReference>
<dbReference type="InterPro" id="IPR036063">
    <property type="entry name" value="Smr_dom_sf"/>
</dbReference>
<dbReference type="Gene3D" id="3.30.1370.110">
    <property type="match status" value="1"/>
</dbReference>
<keyword evidence="3" id="KW-0378">Hydrolase</keyword>
<keyword evidence="3" id="KW-0540">Nuclease</keyword>
<organism evidence="3 4">
    <name type="scientific">Chitinasiproducens palmae</name>
    <dbReference type="NCBI Taxonomy" id="1770053"/>
    <lineage>
        <taxon>Bacteria</taxon>
        <taxon>Pseudomonadati</taxon>
        <taxon>Pseudomonadota</taxon>
        <taxon>Betaproteobacteria</taxon>
        <taxon>Burkholderiales</taxon>
        <taxon>Burkholderiaceae</taxon>
        <taxon>Chitinasiproducens</taxon>
    </lineage>
</organism>
<gene>
    <name evidence="3" type="ORF">SAMN05216551_10433</name>
</gene>
<dbReference type="RefSeq" id="WP_091906780.1">
    <property type="nucleotide sequence ID" value="NZ_FNLO01000004.1"/>
</dbReference>
<dbReference type="PANTHER" id="PTHR35562:SF2">
    <property type="entry name" value="DNA ENDONUCLEASE SMRA-RELATED"/>
    <property type="match status" value="1"/>
</dbReference>
<keyword evidence="3" id="KW-0255">Endonuclease</keyword>
<evidence type="ECO:0000259" key="2">
    <source>
        <dbReference type="PROSITE" id="PS50828"/>
    </source>
</evidence>
<dbReference type="PANTHER" id="PTHR35562">
    <property type="entry name" value="DNA ENDONUCLEASE SMRA-RELATED"/>
    <property type="match status" value="1"/>
</dbReference>
<dbReference type="PROSITE" id="PS50828">
    <property type="entry name" value="SMR"/>
    <property type="match status" value="1"/>
</dbReference>
<dbReference type="GO" id="GO:0004519">
    <property type="term" value="F:endonuclease activity"/>
    <property type="evidence" value="ECO:0007669"/>
    <property type="project" value="UniProtKB-KW"/>
</dbReference>
<dbReference type="STRING" id="1770053.SAMN05216551_10433"/>
<evidence type="ECO:0000256" key="1">
    <source>
        <dbReference type="SAM" id="MobiDB-lite"/>
    </source>
</evidence>
<keyword evidence="4" id="KW-1185">Reference proteome</keyword>
<protein>
    <submittedName>
        <fullName evidence="3">DNA-nicking endonuclease, Smr domain</fullName>
    </submittedName>
</protein>